<keyword evidence="6" id="KW-0539">Nucleus</keyword>
<dbReference type="Gene3D" id="3.30.70.240">
    <property type="match status" value="1"/>
</dbReference>
<dbReference type="InterPro" id="IPR018978">
    <property type="entry name" value="SDO1/SBDS_central"/>
</dbReference>
<dbReference type="PANTHER" id="PTHR10927:SF1">
    <property type="entry name" value="RIBOSOME MATURATION PROTEIN SBDS"/>
    <property type="match status" value="1"/>
</dbReference>
<evidence type="ECO:0000259" key="8">
    <source>
        <dbReference type="Pfam" id="PF01172"/>
    </source>
</evidence>
<dbReference type="InterPro" id="IPR037188">
    <property type="entry name" value="Sdo1/SBDS_central_sf"/>
</dbReference>
<evidence type="ECO:0000256" key="3">
    <source>
        <dbReference type="ARBA" id="ARBA00007433"/>
    </source>
</evidence>
<sequence>MTNIVVVRLQKAGFRFEIACYPNKVEEWRRKVETDLDEVLQRRVVFVNVSKGQVAKSEDIQSAFRTEDQEKVCKIILESGQIQVSEKERKVDNDKLFKDIASLIVEKCVNKDTQQSFPLGVIENAMREIHVSIIPHQSAKQQALKIIHQLQEKSSLPIERAKMKLQVFVPSAEARESLSQKLPQTAHITEANAVEGGAFSCAVVIEPKDYRAVDTLAKECGGRIEVSQHSLKDGDDRI</sequence>
<dbReference type="Pfam" id="PF01172">
    <property type="entry name" value="SBDS_N"/>
    <property type="match status" value="1"/>
</dbReference>
<dbReference type="SUPFAM" id="SSF109728">
    <property type="entry name" value="Hypothetical protein AF0491, middle domain"/>
    <property type="match status" value="1"/>
</dbReference>
<evidence type="ECO:0000256" key="7">
    <source>
        <dbReference type="ARBA" id="ARBA00049708"/>
    </source>
</evidence>
<evidence type="ECO:0000313" key="10">
    <source>
        <dbReference type="EMBL" id="NDV35716.1"/>
    </source>
</evidence>
<dbReference type="InterPro" id="IPR002140">
    <property type="entry name" value="Sdo1/SBDS"/>
</dbReference>
<evidence type="ECO:0008006" key="11">
    <source>
        <dbReference type="Google" id="ProtNLM"/>
    </source>
</evidence>
<dbReference type="NCBIfam" id="TIGR00291">
    <property type="entry name" value="RNA_SBDS"/>
    <property type="match status" value="1"/>
</dbReference>
<dbReference type="GO" id="GO:0042256">
    <property type="term" value="P:cytosolic ribosome assembly"/>
    <property type="evidence" value="ECO:0007669"/>
    <property type="project" value="InterPro"/>
</dbReference>
<evidence type="ECO:0000256" key="2">
    <source>
        <dbReference type="ARBA" id="ARBA00004496"/>
    </source>
</evidence>
<protein>
    <recommendedName>
        <fullName evidence="11">Ribosome maturation protein SBDS</fullName>
    </recommendedName>
</protein>
<organism evidence="10">
    <name type="scientific">Arcella intermedia</name>
    <dbReference type="NCBI Taxonomy" id="1963864"/>
    <lineage>
        <taxon>Eukaryota</taxon>
        <taxon>Amoebozoa</taxon>
        <taxon>Tubulinea</taxon>
        <taxon>Elardia</taxon>
        <taxon>Arcellinida</taxon>
        <taxon>Sphaerothecina</taxon>
        <taxon>Arcellidae</taxon>
        <taxon>Arcella</taxon>
    </lineage>
</organism>
<accession>A0A6B2LF94</accession>
<dbReference type="InterPro" id="IPR019783">
    <property type="entry name" value="SDO1/SBDS_N"/>
</dbReference>
<comment type="subunit">
    <text evidence="7">Associates with the 60S ribosomal subunit.</text>
</comment>
<proteinExistence type="inferred from homology"/>
<keyword evidence="4" id="KW-0963">Cytoplasm</keyword>
<comment type="subcellular location">
    <subcellularLocation>
        <location evidence="2">Cytoplasm</location>
    </subcellularLocation>
    <subcellularLocation>
        <location evidence="1">Nucleus</location>
    </subcellularLocation>
</comment>
<dbReference type="Gene3D" id="1.10.10.900">
    <property type="entry name" value="SBDS protein C-terminal domain, subdomain 1"/>
    <property type="match status" value="1"/>
</dbReference>
<name>A0A6B2LF94_9EUKA</name>
<dbReference type="Gene3D" id="3.30.1250.10">
    <property type="entry name" value="Ribosome maturation protein SBDS, N-terminal domain"/>
    <property type="match status" value="1"/>
</dbReference>
<dbReference type="Pfam" id="PF09377">
    <property type="entry name" value="SBDS_domain_II"/>
    <property type="match status" value="1"/>
</dbReference>
<dbReference type="AlphaFoldDB" id="A0A6B2LF94"/>
<dbReference type="PANTHER" id="PTHR10927">
    <property type="entry name" value="RIBOSOME MATURATION PROTEIN SBDS"/>
    <property type="match status" value="1"/>
</dbReference>
<keyword evidence="5" id="KW-0690">Ribosome biogenesis</keyword>
<evidence type="ECO:0000256" key="1">
    <source>
        <dbReference type="ARBA" id="ARBA00004123"/>
    </source>
</evidence>
<dbReference type="InterPro" id="IPR036786">
    <property type="entry name" value="Ribosome_mat_SBDS_N_sf"/>
</dbReference>
<feature type="domain" description="Ribosome maturation protein SDO1/SBDS central" evidence="9">
    <location>
        <begin position="98"/>
        <end position="161"/>
    </location>
</feature>
<comment type="similarity">
    <text evidence="3">Belongs to the SDO1/SBDS family.</text>
</comment>
<evidence type="ECO:0000256" key="5">
    <source>
        <dbReference type="ARBA" id="ARBA00022517"/>
    </source>
</evidence>
<dbReference type="PROSITE" id="PS01267">
    <property type="entry name" value="UPF0023"/>
    <property type="match status" value="1"/>
</dbReference>
<evidence type="ECO:0000256" key="4">
    <source>
        <dbReference type="ARBA" id="ARBA00022490"/>
    </source>
</evidence>
<feature type="domain" description="Ribosome maturation protein SDO1/SBDS N-terminal" evidence="8">
    <location>
        <begin position="3"/>
        <end position="90"/>
    </location>
</feature>
<dbReference type="GO" id="GO:0005737">
    <property type="term" value="C:cytoplasm"/>
    <property type="evidence" value="ECO:0007669"/>
    <property type="project" value="UniProtKB-SubCell"/>
</dbReference>
<reference evidence="10" key="1">
    <citation type="journal article" date="2020" name="J. Eukaryot. Microbiol.">
        <title>De novo Sequencing, Assembly and Annotation of the Transcriptome for the Free-Living Testate Amoeba Arcella intermedia.</title>
        <authorList>
            <person name="Ribeiro G.M."/>
            <person name="Porfirio-Sousa A.L."/>
            <person name="Maurer-Alcala X.X."/>
            <person name="Katz L.A."/>
            <person name="Lahr D.J.G."/>
        </authorList>
    </citation>
    <scope>NUCLEOTIDE SEQUENCE</scope>
</reference>
<evidence type="ECO:0000259" key="9">
    <source>
        <dbReference type="Pfam" id="PF09377"/>
    </source>
</evidence>
<dbReference type="SUPFAM" id="SSF89895">
    <property type="entry name" value="FYSH domain"/>
    <property type="match status" value="1"/>
</dbReference>
<dbReference type="InterPro" id="IPR039100">
    <property type="entry name" value="Sdo1/SBDS-like"/>
</dbReference>
<evidence type="ECO:0000256" key="6">
    <source>
        <dbReference type="ARBA" id="ARBA00023242"/>
    </source>
</evidence>
<dbReference type="InterPro" id="IPR018023">
    <property type="entry name" value="Ribosome_mat_SBDS_CS"/>
</dbReference>
<dbReference type="GO" id="GO:0005634">
    <property type="term" value="C:nucleus"/>
    <property type="evidence" value="ECO:0007669"/>
    <property type="project" value="UniProtKB-SubCell"/>
</dbReference>
<dbReference type="EMBL" id="GIBP01006747">
    <property type="protein sequence ID" value="NDV35716.1"/>
    <property type="molecule type" value="Transcribed_RNA"/>
</dbReference>